<dbReference type="AlphaFoldDB" id="A0A0D6FZX8"/>
<dbReference type="EMBL" id="CP022123">
    <property type="protein sequence ID" value="ASG27693.1"/>
    <property type="molecule type" value="Genomic_DNA"/>
</dbReference>
<dbReference type="Proteomes" id="UP000221504">
    <property type="component" value="Unassembled WGS sequence"/>
</dbReference>
<dbReference type="EMBL" id="NIRK01000001">
    <property type="protein sequence ID" value="PHH98358.1"/>
    <property type="molecule type" value="Genomic_DNA"/>
</dbReference>
<reference evidence="6 18" key="9">
    <citation type="submission" date="2017-06" db="EMBL/GenBank/DDBJ databases">
        <title>Genome sequencing of Fusobacterium nucleatum subsp. polymorphum KCOM 1232 (=ChDC F37).</title>
        <authorList>
            <person name="Kook J.-K."/>
            <person name="Park S.-N."/>
            <person name="Lim Y.K."/>
            <person name="Roh H."/>
        </authorList>
    </citation>
    <scope>NUCLEOTIDE SEQUENCE [LARGE SCALE GENOMIC DNA]</scope>
    <source>
        <strain evidence="6">KCOM 1232</strain>
        <strain evidence="18">KCOM 1232 ( ChDC F37)</strain>
    </source>
</reference>
<reference evidence="10 17" key="8">
    <citation type="submission" date="2017-06" db="EMBL/GenBank/DDBJ databases">
        <title>Draft genome sequence of Fusobacterium nucleatum subsp. polymorphum KCOM 1330 (=ChDC F330).</title>
        <authorList>
            <person name="Kook J.-K."/>
            <person name="Park S.-N."/>
            <person name="Lim Y.K."/>
            <person name="Roh H."/>
        </authorList>
    </citation>
    <scope>NUCLEOTIDE SEQUENCE [LARGE SCALE GENOMIC DNA]</scope>
    <source>
        <strain evidence="10">KCOM 1330</strain>
        <strain evidence="17">KCOM 1330 (ChDC F330)</strain>
    </source>
</reference>
<dbReference type="EMBL" id="NIRQ01000001">
    <property type="protein sequence ID" value="PHI14102.1"/>
    <property type="molecule type" value="Genomic_DNA"/>
</dbReference>
<dbReference type="EMBL" id="NIRM01000002">
    <property type="protein sequence ID" value="PHI08496.1"/>
    <property type="molecule type" value="Genomic_DNA"/>
</dbReference>
<dbReference type="Proteomes" id="UP000067061">
    <property type="component" value="Chromosome"/>
</dbReference>
<reference evidence="4 15" key="10">
    <citation type="submission" date="2017-06" db="EMBL/GenBank/DDBJ databases">
        <title>Genome sequencing of Fusobacterium nucleatum subsp. polymorphum KCOM 1275 (=ChDC F310).</title>
        <authorList>
            <person name="Kook J.-K."/>
            <person name="Park S.-N."/>
            <person name="Lim Y.K."/>
            <person name="Roh H."/>
        </authorList>
    </citation>
    <scope>NUCLEOTIDE SEQUENCE [LARGE SCALE GENOMIC DNA]</scope>
    <source>
        <strain evidence="4 15">KCOM 1275</strain>
    </source>
</reference>
<dbReference type="Proteomes" id="UP000221852">
    <property type="component" value="Unassembled WGS sequence"/>
</dbReference>
<feature type="chain" id="PRO_5014223099" evidence="1">
    <location>
        <begin position="18"/>
        <end position="109"/>
    </location>
</feature>
<dbReference type="Proteomes" id="UP000196759">
    <property type="component" value="Chromosome"/>
</dbReference>
<evidence type="ECO:0000313" key="12">
    <source>
        <dbReference type="Proteomes" id="UP000067061"/>
    </source>
</evidence>
<keyword evidence="13" id="KW-1185">Reference proteome</keyword>
<evidence type="ECO:0000313" key="8">
    <source>
        <dbReference type="EMBL" id="PHH98358.1"/>
    </source>
</evidence>
<evidence type="ECO:0000313" key="2">
    <source>
        <dbReference type="EMBL" id="ALM93970.1"/>
    </source>
</evidence>
<feature type="signal peptide" evidence="1">
    <location>
        <begin position="1"/>
        <end position="17"/>
    </location>
</feature>
<evidence type="ECO:0000313" key="10">
    <source>
        <dbReference type="EMBL" id="PHI14102.1"/>
    </source>
</evidence>
<dbReference type="GeneID" id="45634829"/>
<dbReference type="EMBL" id="CP021934">
    <property type="protein sequence ID" value="ASC02456.1"/>
    <property type="molecule type" value="Genomic_DNA"/>
</dbReference>
<accession>A0A0D6FZX8</accession>
<dbReference type="Proteomes" id="UP000222862">
    <property type="component" value="Unassembled WGS sequence"/>
</dbReference>
<evidence type="ECO:0000313" key="5">
    <source>
        <dbReference type="EMBL" id="OWP25158.1"/>
    </source>
</evidence>
<dbReference type="KEGG" id="fpol:ERS445057_01043"/>
<name>A0A0D6FZX8_FUSNP</name>
<evidence type="ECO:0000313" key="13">
    <source>
        <dbReference type="Proteomes" id="UP000196759"/>
    </source>
</evidence>
<reference evidence="8 19" key="4">
    <citation type="submission" date="2017-06" db="EMBL/GenBank/DDBJ databases">
        <title>Draft genome sequence of Fusobacterium nucleatum subsp. polymorphum KCOM 1248 (=ChDC F113).</title>
        <authorList>
            <person name="Kook J.-K."/>
            <person name="Park S.-N."/>
            <person name="Lim Y.K."/>
            <person name="Roh H."/>
        </authorList>
    </citation>
    <scope>NUCLEOTIDE SEQUENCE [LARGE SCALE GENOMIC DNA]</scope>
    <source>
        <strain evidence="8">KCOM 1248</strain>
        <strain evidence="19">KCOM 1248 (ChDC F113)</strain>
    </source>
</reference>
<dbReference type="RefSeq" id="WP_005896466.1">
    <property type="nucleotide sequence ID" value="NZ_CP013121.1"/>
</dbReference>
<reference evidence="5 14" key="2">
    <citation type="submission" date="2017-05" db="EMBL/GenBank/DDBJ databases">
        <title>Genome sequencing of Fusobacterium nucleatum subsp. polymorphum KCOM 1001 (=ChDC F119).</title>
        <authorList>
            <person name="Kook J.-K."/>
            <person name="Park S.-N."/>
            <person name="Lim Y.K."/>
            <person name="Roh H."/>
        </authorList>
    </citation>
    <scope>NUCLEOTIDE SEQUENCE [LARGE SCALE GENOMIC DNA]</scope>
    <source>
        <strain evidence="5 14">KCOM 1001</strain>
    </source>
</reference>
<dbReference type="EMBL" id="NIRJ01000001">
    <property type="protein sequence ID" value="PHH97668.1"/>
    <property type="molecule type" value="Genomic_DNA"/>
</dbReference>
<evidence type="ECO:0000313" key="14">
    <source>
        <dbReference type="Proteomes" id="UP000197470"/>
    </source>
</evidence>
<organism evidence="7 21">
    <name type="scientific">Fusobacterium nucleatum subsp. polymorphum</name>
    <name type="common">Fusobacterium polymorphum</name>
    <dbReference type="NCBI Taxonomy" id="76857"/>
    <lineage>
        <taxon>Bacteria</taxon>
        <taxon>Fusobacteriati</taxon>
        <taxon>Fusobacteriota</taxon>
        <taxon>Fusobacteriia</taxon>
        <taxon>Fusobacteriales</taxon>
        <taxon>Fusobacteriaceae</taxon>
        <taxon>Fusobacterium</taxon>
    </lineage>
</organism>
<evidence type="ECO:0000313" key="17">
    <source>
        <dbReference type="Proteomes" id="UP000221852"/>
    </source>
</evidence>
<gene>
    <name evidence="8" type="ORF">CA836_00480</name>
    <name evidence="5" type="ORF">CA839_03955</name>
    <name evidence="7" type="ORF">CA840_10395</name>
    <name evidence="3" type="ORF">CBG50_03570</name>
    <name evidence="9" type="ORF">CBG52_10085</name>
    <name evidence="11" type="ORF">CBG56_00790</name>
    <name evidence="10" type="ORF">CBG59_10700</name>
    <name evidence="4" type="ORF">CBG61_01235</name>
    <name evidence="6" type="ORF">RN96_03865</name>
    <name evidence="2" type="ORF">RO02_04850</name>
</gene>
<evidence type="ECO:0000256" key="1">
    <source>
        <dbReference type="SAM" id="SignalP"/>
    </source>
</evidence>
<dbReference type="Proteomes" id="UP000224507">
    <property type="component" value="Unassembled WGS sequence"/>
</dbReference>
<dbReference type="EMBL" id="NHRT01000001">
    <property type="protein sequence ID" value="OWP25158.1"/>
    <property type="molecule type" value="Genomic_DNA"/>
</dbReference>
<evidence type="ECO:0000313" key="4">
    <source>
        <dbReference type="EMBL" id="ASG27693.1"/>
    </source>
</evidence>
<protein>
    <submittedName>
        <fullName evidence="7">Uncharacterized protein</fullName>
    </submittedName>
</protein>
<reference evidence="9 16" key="6">
    <citation type="submission" date="2017-06" db="EMBL/GenBank/DDBJ databases">
        <title>Draft genome sequence of Fusobacterium nucleatum subsp. polymorphum KCOM 1267 (=ChDC F290).</title>
        <authorList>
            <person name="Kook J.-K."/>
            <person name="Park S.-N."/>
            <person name="Lim Y.K."/>
            <person name="Roh H."/>
        </authorList>
    </citation>
    <scope>NUCLEOTIDE SEQUENCE [LARGE SCALE GENOMIC DNA]</scope>
    <source>
        <strain evidence="9">KCOM 1267</strain>
        <strain evidence="16">KCOM 1267(ChDC F290)</strain>
    </source>
</reference>
<evidence type="ECO:0000313" key="9">
    <source>
        <dbReference type="EMBL" id="PHI08496.1"/>
    </source>
</evidence>
<reference evidence="2 12" key="1">
    <citation type="submission" date="2015-11" db="EMBL/GenBank/DDBJ databases">
        <authorList>
            <person name="Kook J.-K."/>
            <person name="Park S.-N."/>
            <person name="Lim Y.K."/>
            <person name="Jo E."/>
        </authorList>
    </citation>
    <scope>NUCLEOTIDE SEQUENCE [LARGE SCALE GENOMIC DNA]</scope>
    <source>
        <strain evidence="2 12">ChDC F306</strain>
    </source>
</reference>
<dbReference type="Proteomes" id="UP000225199">
    <property type="component" value="Unassembled WGS sequence"/>
</dbReference>
<evidence type="ECO:0000313" key="15">
    <source>
        <dbReference type="Proteomes" id="UP000197638"/>
    </source>
</evidence>
<dbReference type="Proteomes" id="UP000197470">
    <property type="component" value="Unassembled WGS sequence"/>
</dbReference>
<evidence type="ECO:0000313" key="18">
    <source>
        <dbReference type="Proteomes" id="UP000222862"/>
    </source>
</evidence>
<evidence type="ECO:0000313" key="21">
    <source>
        <dbReference type="Proteomes" id="UP000225199"/>
    </source>
</evidence>
<sequence length="109" mass="12311">MKKVLAILALLSMTCGATEILSEYYVMEKVLPLLTEAQSYTVNGQEVKAIKVDNKVLKALNTTDDPFYYYNSAKEKKMVRLGDYILTPMTFSSIDSASSSYFNNNFIKK</sequence>
<keyword evidence="1" id="KW-0732">Signal</keyword>
<dbReference type="STRING" id="76857.RO02_04850"/>
<dbReference type="Proteomes" id="UP000197638">
    <property type="component" value="Chromosome"/>
</dbReference>
<evidence type="ECO:0000313" key="19">
    <source>
        <dbReference type="Proteomes" id="UP000223525"/>
    </source>
</evidence>
<dbReference type="Proteomes" id="UP000223525">
    <property type="component" value="Unassembled WGS sequence"/>
</dbReference>
<evidence type="ECO:0000313" key="3">
    <source>
        <dbReference type="EMBL" id="ASC02456.1"/>
    </source>
</evidence>
<reference evidence="3 13" key="5">
    <citation type="submission" date="2017-06" db="EMBL/GenBank/DDBJ databases">
        <title>Draft genome sequence of Fusobacterium nucleatum subsp. polymorphum KCOM 1260 (=ChDC F218).</title>
        <authorList>
            <person name="Kook J.-K."/>
            <person name="Park S.-N."/>
            <person name="Lim Y.K."/>
            <person name="Roh H."/>
        </authorList>
    </citation>
    <scope>NUCLEOTIDE SEQUENCE [LARGE SCALE GENOMIC DNA]</scope>
    <source>
        <strain evidence="3">KCOM 1260</strain>
        <strain evidence="13">KCOM 1260 (ChDC F218)</strain>
    </source>
</reference>
<reference evidence="11 20" key="7">
    <citation type="submission" date="2017-06" db="EMBL/GenBank/DDBJ databases">
        <title>Draft genome sequence of Fusobacterium nucleatum subsp. polymorphum KCOM 1274 (=ChDC F309).</title>
        <authorList>
            <person name="Kook J.-K."/>
            <person name="Park S.-N."/>
            <person name="Lim Y.K."/>
            <person name="Roh H."/>
        </authorList>
    </citation>
    <scope>NUCLEOTIDE SEQUENCE [LARGE SCALE GENOMIC DNA]</scope>
    <source>
        <strain evidence="11">KCOM 1274</strain>
        <strain evidence="20">KCOM 1274 (ChDC F309)</strain>
    </source>
</reference>
<proteinExistence type="predicted"/>
<dbReference type="EMBL" id="NIRO01000001">
    <property type="protein sequence ID" value="PHI17549.1"/>
    <property type="molecule type" value="Genomic_DNA"/>
</dbReference>
<dbReference type="EMBL" id="NJGI01000001">
    <property type="protein sequence ID" value="PGH22295.1"/>
    <property type="molecule type" value="Genomic_DNA"/>
</dbReference>
<evidence type="ECO:0000313" key="6">
    <source>
        <dbReference type="EMBL" id="PGH22295.1"/>
    </source>
</evidence>
<evidence type="ECO:0000313" key="11">
    <source>
        <dbReference type="EMBL" id="PHI17549.1"/>
    </source>
</evidence>
<evidence type="ECO:0000313" key="16">
    <source>
        <dbReference type="Proteomes" id="UP000221504"/>
    </source>
</evidence>
<evidence type="ECO:0000313" key="20">
    <source>
        <dbReference type="Proteomes" id="UP000224507"/>
    </source>
</evidence>
<dbReference type="EMBL" id="CP013121">
    <property type="protein sequence ID" value="ALM93970.1"/>
    <property type="molecule type" value="Genomic_DNA"/>
</dbReference>
<reference evidence="7 21" key="3">
    <citation type="submission" date="2017-06" db="EMBL/GenBank/DDBJ databases">
        <title>Draft genome sequence of Fusobacterium nucleatum subsp. polymorphum KCOM 1002 (=ChDC F175).</title>
        <authorList>
            <person name="Kook J.-K."/>
            <person name="Park S.-N."/>
            <person name="Lim Y.K."/>
            <person name="Roh H."/>
        </authorList>
    </citation>
    <scope>NUCLEOTIDE SEQUENCE [LARGE SCALE GENOMIC DNA]</scope>
    <source>
        <strain evidence="7">KCOM 1002</strain>
        <strain evidence="21">KCOM 1002 (ChDC F175)</strain>
    </source>
</reference>
<evidence type="ECO:0000313" key="7">
    <source>
        <dbReference type="EMBL" id="PHH97668.1"/>
    </source>
</evidence>